<sequence length="336" mass="35748">MSRMNSFAAGLGLAALLSTSAAFAGDAASCKTVRLSDVGWTDIQATTGVASVLLTALGYEPKVIQLSVPVTMASLKNKDLDVFLGNWMPSMTNDIKDYTADGSVETISTNLTGAGYGIVVPTYVADAGVKSLTDLGKFKDKFNGKIYGIEAGNDGNRIILDMIKNPKDNLEGFELVGSSEAGMLTQAEQSMKNNEWIAFLGWTPHPVMGAMKITYLDGMGDSGFGAATVFTNVRKGYTTECPNAGKFIANLKFNLDMEGQMMDAILKGGDAATVATDWLKKNPDAVKPWLAGVTTFDGGDARQRSRPRSEAEPTEFGKAEPGRAAILEKAALFHIL</sequence>
<dbReference type="CDD" id="cd13640">
    <property type="entry name" value="PBP2_ChoX"/>
    <property type="match status" value="1"/>
</dbReference>
<dbReference type="AlphaFoldDB" id="A0A7G6SPC8"/>
<evidence type="ECO:0000259" key="3">
    <source>
        <dbReference type="Pfam" id="PF04069"/>
    </source>
</evidence>
<name>A0A7G6SPC8_9HYPH</name>
<dbReference type="Gene3D" id="3.40.190.10">
    <property type="entry name" value="Periplasmic binding protein-like II"/>
    <property type="match status" value="1"/>
</dbReference>
<dbReference type="InterPro" id="IPR007210">
    <property type="entry name" value="ABC_Gly_betaine_transp_sub-bd"/>
</dbReference>
<dbReference type="GO" id="GO:0022857">
    <property type="term" value="F:transmembrane transporter activity"/>
    <property type="evidence" value="ECO:0007669"/>
    <property type="project" value="InterPro"/>
</dbReference>
<dbReference type="SUPFAM" id="SSF53850">
    <property type="entry name" value="Periplasmic binding protein-like II"/>
    <property type="match status" value="1"/>
</dbReference>
<proteinExistence type="predicted"/>
<keyword evidence="2" id="KW-0732">Signal</keyword>
<dbReference type="Gene3D" id="3.40.190.100">
    <property type="entry name" value="Glycine betaine-binding periplasmic protein, domain 2"/>
    <property type="match status" value="1"/>
</dbReference>
<gene>
    <name evidence="4" type="primary">choX</name>
    <name evidence="4" type="ORF">HB778_06800</name>
</gene>
<dbReference type="GO" id="GO:0042597">
    <property type="term" value="C:periplasmic space"/>
    <property type="evidence" value="ECO:0007669"/>
    <property type="project" value="InterPro"/>
</dbReference>
<organism evidence="4 5">
    <name type="scientific">Mesorhizobium huakuii</name>
    <dbReference type="NCBI Taxonomy" id="28104"/>
    <lineage>
        <taxon>Bacteria</taxon>
        <taxon>Pseudomonadati</taxon>
        <taxon>Pseudomonadota</taxon>
        <taxon>Alphaproteobacteria</taxon>
        <taxon>Hyphomicrobiales</taxon>
        <taxon>Phyllobacteriaceae</taxon>
        <taxon>Mesorhizobium</taxon>
    </lineage>
</organism>
<dbReference type="GO" id="GO:0033265">
    <property type="term" value="F:choline binding"/>
    <property type="evidence" value="ECO:0007669"/>
    <property type="project" value="InterPro"/>
</dbReference>
<dbReference type="EMBL" id="CP050296">
    <property type="protein sequence ID" value="QND56360.1"/>
    <property type="molecule type" value="Genomic_DNA"/>
</dbReference>
<evidence type="ECO:0000256" key="2">
    <source>
        <dbReference type="SAM" id="SignalP"/>
    </source>
</evidence>
<dbReference type="GO" id="GO:0015871">
    <property type="term" value="P:choline transport"/>
    <property type="evidence" value="ECO:0007669"/>
    <property type="project" value="InterPro"/>
</dbReference>
<feature type="region of interest" description="Disordered" evidence="1">
    <location>
        <begin position="297"/>
        <end position="318"/>
    </location>
</feature>
<feature type="chain" id="PRO_5028908501" evidence="2">
    <location>
        <begin position="25"/>
        <end position="336"/>
    </location>
</feature>
<feature type="signal peptide" evidence="2">
    <location>
        <begin position="1"/>
        <end position="24"/>
    </location>
</feature>
<evidence type="ECO:0000313" key="5">
    <source>
        <dbReference type="Proteomes" id="UP000515465"/>
    </source>
</evidence>
<feature type="domain" description="ABC-type glycine betaine transport system substrate-binding" evidence="3">
    <location>
        <begin position="31"/>
        <end position="281"/>
    </location>
</feature>
<dbReference type="NCBIfam" id="TIGR03414">
    <property type="entry name" value="ABC_choline_bnd"/>
    <property type="match status" value="1"/>
</dbReference>
<accession>A0A7G6SPC8</accession>
<reference evidence="5" key="1">
    <citation type="journal article" date="2020" name="Mol. Plant Microbe">
        <title>Rhizobial microsymbionts of the narrowly endemic Oxytropis species growing in Kamchatka are characterized by significant genetic diversity and possess a set of genes that are associated with T3SS and T6SS secretion systems and can affect the development of symbiosis.</title>
        <authorList>
            <person name="Safronova V."/>
            <person name="Guro P."/>
            <person name="Sazanova A."/>
            <person name="Kuznetsova I."/>
            <person name="Belimov A."/>
            <person name="Yakubov V."/>
            <person name="Chirak E."/>
            <person name="Afonin A."/>
            <person name="Gogolev Y."/>
            <person name="Andronov E."/>
            <person name="Tikhonovich I."/>
        </authorList>
    </citation>
    <scope>NUCLEOTIDE SEQUENCE [LARGE SCALE GENOMIC DNA]</scope>
    <source>
        <strain evidence="5">583</strain>
    </source>
</reference>
<dbReference type="Proteomes" id="UP000515465">
    <property type="component" value="Chromosome"/>
</dbReference>
<feature type="compositionally biased region" description="Basic and acidic residues" evidence="1">
    <location>
        <begin position="299"/>
        <end position="318"/>
    </location>
</feature>
<dbReference type="InterPro" id="IPR017783">
    <property type="entry name" value="ABC_choline_sub-bd"/>
</dbReference>
<dbReference type="Pfam" id="PF04069">
    <property type="entry name" value="OpuAC"/>
    <property type="match status" value="1"/>
</dbReference>
<evidence type="ECO:0000256" key="1">
    <source>
        <dbReference type="SAM" id="MobiDB-lite"/>
    </source>
</evidence>
<dbReference type="GO" id="GO:0043190">
    <property type="term" value="C:ATP-binding cassette (ABC) transporter complex"/>
    <property type="evidence" value="ECO:0007669"/>
    <property type="project" value="InterPro"/>
</dbReference>
<protein>
    <submittedName>
        <fullName evidence="4">Choline ABC transporter substrate-binding protein</fullName>
    </submittedName>
</protein>
<evidence type="ECO:0000313" key="4">
    <source>
        <dbReference type="EMBL" id="QND56360.1"/>
    </source>
</evidence>